<organism evidence="2 3">
    <name type="scientific">Colocasia esculenta</name>
    <name type="common">Wild taro</name>
    <name type="synonym">Arum esculentum</name>
    <dbReference type="NCBI Taxonomy" id="4460"/>
    <lineage>
        <taxon>Eukaryota</taxon>
        <taxon>Viridiplantae</taxon>
        <taxon>Streptophyta</taxon>
        <taxon>Embryophyta</taxon>
        <taxon>Tracheophyta</taxon>
        <taxon>Spermatophyta</taxon>
        <taxon>Magnoliopsida</taxon>
        <taxon>Liliopsida</taxon>
        <taxon>Araceae</taxon>
        <taxon>Aroideae</taxon>
        <taxon>Colocasieae</taxon>
        <taxon>Colocasia</taxon>
    </lineage>
</organism>
<gene>
    <name evidence="2" type="ORF">Taro_048158</name>
</gene>
<evidence type="ECO:0000313" key="3">
    <source>
        <dbReference type="Proteomes" id="UP000652761"/>
    </source>
</evidence>
<evidence type="ECO:0000313" key="2">
    <source>
        <dbReference type="EMBL" id="MQM15216.1"/>
    </source>
</evidence>
<reference evidence="2" key="1">
    <citation type="submission" date="2017-07" db="EMBL/GenBank/DDBJ databases">
        <title>Taro Niue Genome Assembly and Annotation.</title>
        <authorList>
            <person name="Atibalentja N."/>
            <person name="Keating K."/>
            <person name="Fields C.J."/>
        </authorList>
    </citation>
    <scope>NUCLEOTIDE SEQUENCE</scope>
    <source>
        <strain evidence="2">Niue_2</strain>
        <tissue evidence="2">Leaf</tissue>
    </source>
</reference>
<accession>A0A843X2B8</accession>
<protein>
    <submittedName>
        <fullName evidence="2">Uncharacterized protein</fullName>
    </submittedName>
</protein>
<proteinExistence type="predicted"/>
<dbReference type="AlphaFoldDB" id="A0A843X2B8"/>
<feature type="region of interest" description="Disordered" evidence="1">
    <location>
        <begin position="1"/>
        <end position="22"/>
    </location>
</feature>
<evidence type="ECO:0000256" key="1">
    <source>
        <dbReference type="SAM" id="MobiDB-lite"/>
    </source>
</evidence>
<dbReference type="Proteomes" id="UP000652761">
    <property type="component" value="Unassembled WGS sequence"/>
</dbReference>
<feature type="region of interest" description="Disordered" evidence="1">
    <location>
        <begin position="69"/>
        <end position="100"/>
    </location>
</feature>
<keyword evidence="3" id="KW-1185">Reference proteome</keyword>
<name>A0A843X2B8_COLES</name>
<sequence>MESEVEEDHIFPSRSPLLQHPKLAAHDPNFVDTESSSVDIMLQTQGKMMKKWSSGVDTESSSVDTMLQTQGKMMKKWSSGVDTESSSVDTRPSSQRTQSTGLYRVSTQDQVVSTLETLHRNLLCQFRTVCRHTPWAGRHTPGTFPPLVTSGQVAL</sequence>
<comment type="caution">
    <text evidence="2">The sequence shown here is derived from an EMBL/GenBank/DDBJ whole genome shotgun (WGS) entry which is preliminary data.</text>
</comment>
<feature type="compositionally biased region" description="Polar residues" evidence="1">
    <location>
        <begin position="80"/>
        <end position="100"/>
    </location>
</feature>
<dbReference type="EMBL" id="NMUH01006416">
    <property type="protein sequence ID" value="MQM15216.1"/>
    <property type="molecule type" value="Genomic_DNA"/>
</dbReference>